<dbReference type="KEGG" id="clf:GJQ69_09200"/>
<evidence type="ECO:0000313" key="10">
    <source>
        <dbReference type="Proteomes" id="UP000509623"/>
    </source>
</evidence>
<keyword evidence="4 6" id="KW-1133">Transmembrane helix</keyword>
<evidence type="ECO:0000313" key="7">
    <source>
        <dbReference type="EMBL" id="QKN24633.1"/>
    </source>
</evidence>
<feature type="transmembrane region" description="Helical" evidence="6">
    <location>
        <begin position="398"/>
        <end position="418"/>
    </location>
</feature>
<evidence type="ECO:0000256" key="5">
    <source>
        <dbReference type="ARBA" id="ARBA00023136"/>
    </source>
</evidence>
<feature type="transmembrane region" description="Helical" evidence="6">
    <location>
        <begin position="338"/>
        <end position="358"/>
    </location>
</feature>
<keyword evidence="5 6" id="KW-0472">Membrane</keyword>
<accession>A0A859DWH3</accession>
<dbReference type="Proteomes" id="UP000501316">
    <property type="component" value="Chromosome"/>
</dbReference>
<dbReference type="InterPro" id="IPR002797">
    <property type="entry name" value="Polysacc_synth"/>
</dbReference>
<feature type="transmembrane region" description="Helical" evidence="6">
    <location>
        <begin position="161"/>
        <end position="178"/>
    </location>
</feature>
<proteinExistence type="predicted"/>
<name>A0A859DWH3_9FIRM</name>
<feature type="transmembrane region" description="Helical" evidence="6">
    <location>
        <begin position="64"/>
        <end position="82"/>
    </location>
</feature>
<gene>
    <name evidence="7" type="ORF">GJQ69_09200</name>
    <name evidence="8" type="ORF">GKP14_03355</name>
</gene>
<dbReference type="PANTHER" id="PTHR30250">
    <property type="entry name" value="PST FAMILY PREDICTED COLANIC ACID TRANSPORTER"/>
    <property type="match status" value="1"/>
</dbReference>
<dbReference type="Proteomes" id="UP000509623">
    <property type="component" value="Chromosome"/>
</dbReference>
<feature type="transmembrane region" description="Helical" evidence="6">
    <location>
        <begin position="370"/>
        <end position="392"/>
    </location>
</feature>
<evidence type="ECO:0000256" key="1">
    <source>
        <dbReference type="ARBA" id="ARBA00004651"/>
    </source>
</evidence>
<dbReference type="InterPro" id="IPR050833">
    <property type="entry name" value="Poly_Biosynth_Transport"/>
</dbReference>
<reference evidence="8" key="2">
    <citation type="journal article" date="2021" name="Appl. Environ. Microbiol.">
        <title>Adaptability of a Caproate-Producing Bacterium Contributes to Its Dominance in an Anaerobic Fermentation System.</title>
        <authorList>
            <person name="Wang H."/>
            <person name="Gu Y."/>
            <person name="Zhou W."/>
            <person name="Zhao D."/>
            <person name="Qiao Z."/>
            <person name="Zheng J."/>
            <person name="Gao J."/>
            <person name="Chen X."/>
            <person name="Ren C."/>
            <person name="Xu Y."/>
        </authorList>
    </citation>
    <scope>NUCLEOTIDE SEQUENCE</scope>
    <source>
        <strain evidence="8">JNU-WLY1368</strain>
    </source>
</reference>
<reference evidence="9 10" key="1">
    <citation type="submission" date="2019-11" db="EMBL/GenBank/DDBJ databases">
        <authorList>
            <person name="Ren C."/>
            <person name="Wang H."/>
            <person name="Xu Y."/>
        </authorList>
    </citation>
    <scope>NUCLEOTIDE SEQUENCE [LARGE SCALE GENOMIC DNA]</scope>
    <source>
        <strain evidence="10">JNU-WLY1368</strain>
        <strain evidence="7 9">LBM 19010</strain>
    </source>
</reference>
<feature type="transmembrane region" description="Helical" evidence="6">
    <location>
        <begin position="127"/>
        <end position="149"/>
    </location>
</feature>
<evidence type="ECO:0000256" key="4">
    <source>
        <dbReference type="ARBA" id="ARBA00022989"/>
    </source>
</evidence>
<comment type="subcellular location">
    <subcellularLocation>
        <location evidence="1">Cell membrane</location>
        <topology evidence="1">Multi-pass membrane protein</topology>
    </subcellularLocation>
</comment>
<protein>
    <submittedName>
        <fullName evidence="7">Oligosaccharide flippase family protein</fullName>
    </submittedName>
</protein>
<evidence type="ECO:0000313" key="9">
    <source>
        <dbReference type="Proteomes" id="UP000501316"/>
    </source>
</evidence>
<feature type="transmembrane region" description="Helical" evidence="6">
    <location>
        <begin position="21"/>
        <end position="44"/>
    </location>
</feature>
<evidence type="ECO:0000256" key="3">
    <source>
        <dbReference type="ARBA" id="ARBA00022692"/>
    </source>
</evidence>
<feature type="transmembrane region" description="Helical" evidence="6">
    <location>
        <begin position="308"/>
        <end position="332"/>
    </location>
</feature>
<dbReference type="GO" id="GO:0005886">
    <property type="term" value="C:plasma membrane"/>
    <property type="evidence" value="ECO:0007669"/>
    <property type="project" value="UniProtKB-SubCell"/>
</dbReference>
<dbReference type="PANTHER" id="PTHR30250:SF11">
    <property type="entry name" value="O-ANTIGEN TRANSPORTER-RELATED"/>
    <property type="match status" value="1"/>
</dbReference>
<dbReference type="EMBL" id="CP046051">
    <property type="protein sequence ID" value="QKN24633.1"/>
    <property type="molecule type" value="Genomic_DNA"/>
</dbReference>
<reference evidence="8" key="3">
    <citation type="journal article" date="2022" name="Int. J. Syst. Evol. Microbiol.">
        <title>Caproicibacterium lactatifermentans sp. nov., isolated from pit clay used for the production of Chinese strong aroma-type liquor.</title>
        <authorList>
            <person name="Wang H."/>
            <person name="Gu Y."/>
            <person name="Zhao D."/>
            <person name="Qiao Z."/>
            <person name="Zheng J."/>
            <person name="Gao J."/>
            <person name="Ren C."/>
            <person name="Xu Y."/>
        </authorList>
    </citation>
    <scope>NUCLEOTIDE SEQUENCE</scope>
    <source>
        <strain evidence="8">JNU-WLY1368</strain>
    </source>
</reference>
<feature type="transmembrane region" description="Helical" evidence="6">
    <location>
        <begin position="184"/>
        <end position="204"/>
    </location>
</feature>
<organism evidence="7 9">
    <name type="scientific">Caproicibacterium lactatifermentans</name>
    <dbReference type="NCBI Taxonomy" id="2666138"/>
    <lineage>
        <taxon>Bacteria</taxon>
        <taxon>Bacillati</taxon>
        <taxon>Bacillota</taxon>
        <taxon>Clostridia</taxon>
        <taxon>Eubacteriales</taxon>
        <taxon>Oscillospiraceae</taxon>
        <taxon>Caproicibacterium</taxon>
    </lineage>
</organism>
<evidence type="ECO:0000256" key="6">
    <source>
        <dbReference type="SAM" id="Phobius"/>
    </source>
</evidence>
<dbReference type="AlphaFoldDB" id="A0A859DWH3"/>
<feature type="transmembrane region" description="Helical" evidence="6">
    <location>
        <begin position="94"/>
        <end position="115"/>
    </location>
</feature>
<keyword evidence="10" id="KW-1185">Reference proteome</keyword>
<dbReference type="Pfam" id="PF01943">
    <property type="entry name" value="Polysacc_synt"/>
    <property type="match status" value="1"/>
</dbReference>
<dbReference type="EMBL" id="CP046161">
    <property type="protein sequence ID" value="QKO30132.1"/>
    <property type="molecule type" value="Genomic_DNA"/>
</dbReference>
<evidence type="ECO:0000256" key="2">
    <source>
        <dbReference type="ARBA" id="ARBA00022475"/>
    </source>
</evidence>
<sequence>MEYEDNMKKKDRRIHSDVVRDSLNTFGTNAFGAVLALISSIVVLRRVDPTIKGYYNAVQNWGGGFYTIIGLSVAASIIYFVARYKIENTRKPIVKLGAVIFVVIAVIGTAILIALRKSSFFNKTPSPFLVAIVVYALSSLVLNLCTGVLRGENKFKSFNMINLLQRILAMILALYIAFRPSASIWIWGTVAISCGMIVFGLVCIRRWNGPRPKPAPDDDYPVPANSMIKYSLKAHVSNVLTYINTFLGTYIVQGKFGIKNLGVYSTAFTIMQQVWILPDAVSQVIMSRIAAMSEQKDKLHLTLISTKMVTYVTTVAALLILWMANVFVPWLFPMYTGALAPLSYLIVGSIFISYSKVLGNSIAAYGRPELNILPTALGVASNCVACLIFIPLLGINGVALSTSISLTVQGLSSIVIFCRYSHTPFVRLLVPSREELNAVKQIFKHK</sequence>
<evidence type="ECO:0000313" key="8">
    <source>
        <dbReference type="EMBL" id="QKO30132.1"/>
    </source>
</evidence>
<keyword evidence="2" id="KW-1003">Cell membrane</keyword>
<keyword evidence="3 6" id="KW-0812">Transmembrane</keyword>